<keyword evidence="4 7" id="KW-0931">ER-Golgi transport</keyword>
<evidence type="ECO:0000313" key="10">
    <source>
        <dbReference type="Proteomes" id="UP000011081"/>
    </source>
</evidence>
<organism evidence="9 10">
    <name type="scientific">Vavraia culicis (isolate floridensis)</name>
    <name type="common">Microsporidian parasite</name>
    <dbReference type="NCBI Taxonomy" id="948595"/>
    <lineage>
        <taxon>Eukaryota</taxon>
        <taxon>Fungi</taxon>
        <taxon>Fungi incertae sedis</taxon>
        <taxon>Microsporidia</taxon>
        <taxon>Pleistophoridae</taxon>
        <taxon>Vavraia</taxon>
    </lineage>
</organism>
<evidence type="ECO:0000256" key="3">
    <source>
        <dbReference type="ARBA" id="ARBA00022824"/>
    </source>
</evidence>
<dbReference type="RefSeq" id="XP_008075038.1">
    <property type="nucleotide sequence ID" value="XM_008076847.1"/>
</dbReference>
<evidence type="ECO:0000256" key="4">
    <source>
        <dbReference type="ARBA" id="ARBA00022892"/>
    </source>
</evidence>
<protein>
    <recommendedName>
        <fullName evidence="7">Trafficking protein particle complex subunit</fullName>
    </recommendedName>
</protein>
<dbReference type="InterPro" id="IPR011012">
    <property type="entry name" value="Longin-like_dom_sf"/>
</dbReference>
<dbReference type="InParanoid" id="L2GTR4"/>
<dbReference type="SMART" id="SM01399">
    <property type="entry name" value="Sybindin"/>
    <property type="match status" value="1"/>
</dbReference>
<dbReference type="VEuPathDB" id="MicrosporidiaDB:VCUG_02024"/>
<keyword evidence="2 7" id="KW-0813">Transport</keyword>
<evidence type="ECO:0000313" key="9">
    <source>
        <dbReference type="EMBL" id="ELA46480.1"/>
    </source>
</evidence>
<dbReference type="EMBL" id="GL877443">
    <property type="protein sequence ID" value="ELA46480.1"/>
    <property type="molecule type" value="Genomic_DNA"/>
</dbReference>
<dbReference type="GO" id="GO:0005794">
    <property type="term" value="C:Golgi apparatus"/>
    <property type="evidence" value="ECO:0007669"/>
    <property type="project" value="UniProtKB-SubCell"/>
</dbReference>
<evidence type="ECO:0000256" key="7">
    <source>
        <dbReference type="RuleBase" id="RU366065"/>
    </source>
</evidence>
<keyword evidence="10" id="KW-1185">Reference proteome</keyword>
<sequence>MSISSFFIISKSGGMIYKFLKQDEKNMKKRVMSKSSPNRNDKTTKDGPNMDENDGVNAINTANDANCVYKTDGNKDGQGATSNTVNSSGHTERIGSQIVLAHLQTTNLNDLLVLNSTLHTIHQMATTIYGQSQKFYIYLHGLTLSMFRTMTGYTFVFIGDEKAGDKLVDSVYREFNLYVLRNPAYMDDMPINLCTFKPYKYF</sequence>
<evidence type="ECO:0000256" key="5">
    <source>
        <dbReference type="ARBA" id="ARBA00023034"/>
    </source>
</evidence>
<evidence type="ECO:0000256" key="2">
    <source>
        <dbReference type="ARBA" id="ARBA00022448"/>
    </source>
</evidence>
<dbReference type="PANTHER" id="PTHR23249">
    <property type="entry name" value="TRAFFICKING PROTEIN PARTICLE COMPLEX SUBUNIT"/>
    <property type="match status" value="1"/>
</dbReference>
<dbReference type="Gene3D" id="3.30.450.70">
    <property type="match status" value="1"/>
</dbReference>
<name>L2GTR4_VAVCU</name>
<dbReference type="OMA" id="PINLCTF"/>
<dbReference type="GO" id="GO:0005783">
    <property type="term" value="C:endoplasmic reticulum"/>
    <property type="evidence" value="ECO:0007669"/>
    <property type="project" value="UniProtKB-SubCell"/>
</dbReference>
<comment type="subcellular location">
    <subcellularLocation>
        <location evidence="7">Endoplasmic reticulum</location>
    </subcellularLocation>
    <subcellularLocation>
        <location evidence="7">Golgi apparatus</location>
        <location evidence="7">cis-Golgi network</location>
    </subcellularLocation>
    <subcellularLocation>
        <location evidence="1">Golgi apparatus</location>
    </subcellularLocation>
</comment>
<proteinExistence type="inferred from homology"/>
<feature type="region of interest" description="Disordered" evidence="8">
    <location>
        <begin position="28"/>
        <end position="54"/>
    </location>
</feature>
<dbReference type="AlphaFoldDB" id="L2GTR4"/>
<reference evidence="10" key="1">
    <citation type="submission" date="2011-03" db="EMBL/GenBank/DDBJ databases">
        <title>The genome sequence of Vavraia culicis strain floridensis.</title>
        <authorList>
            <consortium name="The Broad Institute Genome Sequencing Platform"/>
            <person name="Cuomo C."/>
            <person name="Becnel J."/>
            <person name="Sanscrainte N."/>
            <person name="Young S.K."/>
            <person name="Zeng Q."/>
            <person name="Gargeya S."/>
            <person name="Fitzgerald M."/>
            <person name="Haas B."/>
            <person name="Abouelleil A."/>
            <person name="Alvarado L."/>
            <person name="Arachchi H.M."/>
            <person name="Berlin A."/>
            <person name="Chapman S.B."/>
            <person name="Gearin G."/>
            <person name="Goldberg J."/>
            <person name="Griggs A."/>
            <person name="Gujja S."/>
            <person name="Hansen M."/>
            <person name="Heiman D."/>
            <person name="Howarth C."/>
            <person name="Larimer J."/>
            <person name="Lui A."/>
            <person name="MacDonald P.J.P."/>
            <person name="McCowen C."/>
            <person name="Montmayeur A."/>
            <person name="Murphy C."/>
            <person name="Neiman D."/>
            <person name="Pearson M."/>
            <person name="Priest M."/>
            <person name="Roberts A."/>
            <person name="Saif S."/>
            <person name="Shea T."/>
            <person name="Sisk P."/>
            <person name="Stolte C."/>
            <person name="Sykes S."/>
            <person name="Wortman J."/>
            <person name="Nusbaum C."/>
            <person name="Birren B."/>
        </authorList>
    </citation>
    <scope>NUCLEOTIDE SEQUENCE [LARGE SCALE GENOMIC DNA]</scope>
    <source>
        <strain evidence="10">floridensis</strain>
    </source>
</reference>
<dbReference type="Pfam" id="PF04099">
    <property type="entry name" value="Sybindin"/>
    <property type="match status" value="1"/>
</dbReference>
<comment type="similarity">
    <text evidence="6">Belongs to the TRAPP small subunits family. TRAPPC4 subfamily.</text>
</comment>
<dbReference type="GO" id="GO:0030008">
    <property type="term" value="C:TRAPP complex"/>
    <property type="evidence" value="ECO:0007669"/>
    <property type="project" value="UniProtKB-UniRule"/>
</dbReference>
<dbReference type="PANTHER" id="PTHR23249:SF15">
    <property type="entry name" value="TRAFFICKING PROTEIN PARTICLE COMPLEX SUBUNIT 4"/>
    <property type="match status" value="1"/>
</dbReference>
<dbReference type="OrthoDB" id="246406at2759"/>
<dbReference type="Proteomes" id="UP000011081">
    <property type="component" value="Unassembled WGS sequence"/>
</dbReference>
<evidence type="ECO:0000256" key="1">
    <source>
        <dbReference type="ARBA" id="ARBA00004555"/>
    </source>
</evidence>
<evidence type="ECO:0000256" key="8">
    <source>
        <dbReference type="SAM" id="MobiDB-lite"/>
    </source>
</evidence>
<gene>
    <name evidence="9" type="ORF">VCUG_02024</name>
</gene>
<dbReference type="GeneID" id="19879893"/>
<dbReference type="SUPFAM" id="SSF64356">
    <property type="entry name" value="SNARE-like"/>
    <property type="match status" value="1"/>
</dbReference>
<comment type="subunit">
    <text evidence="7">Part of the multisubunit transport protein particle (TRAPP) complex.</text>
</comment>
<keyword evidence="3 7" id="KW-0256">Endoplasmic reticulum</keyword>
<evidence type="ECO:0000256" key="6">
    <source>
        <dbReference type="ARBA" id="ARBA00038179"/>
    </source>
</evidence>
<keyword evidence="5 7" id="KW-0333">Golgi apparatus</keyword>
<accession>L2GTR4</accession>
<dbReference type="HOGENOM" id="CLU_1385052_0_0_1"/>
<dbReference type="InterPro" id="IPR007233">
    <property type="entry name" value="TRAPPC"/>
</dbReference>
<dbReference type="GO" id="GO:0006888">
    <property type="term" value="P:endoplasmic reticulum to Golgi vesicle-mediated transport"/>
    <property type="evidence" value="ECO:0007669"/>
    <property type="project" value="UniProtKB-UniRule"/>
</dbReference>
<dbReference type="STRING" id="948595.L2GTR4"/>